<keyword evidence="2" id="KW-0472">Membrane</keyword>
<accession>A0A846TUA8</accession>
<evidence type="ECO:0000256" key="2">
    <source>
        <dbReference type="SAM" id="Phobius"/>
    </source>
</evidence>
<feature type="transmembrane region" description="Helical" evidence="2">
    <location>
        <begin position="73"/>
        <end position="99"/>
    </location>
</feature>
<dbReference type="EMBL" id="JAAVUN010000007">
    <property type="protein sequence ID" value="NKE09334.1"/>
    <property type="molecule type" value="Genomic_DNA"/>
</dbReference>
<dbReference type="PANTHER" id="PTHR36435:SF1">
    <property type="entry name" value="CAAX AMINO TERMINAL PROTEASE FAMILY PROTEIN"/>
    <property type="match status" value="1"/>
</dbReference>
<protein>
    <submittedName>
        <fullName evidence="4">CPBP family intramembrane metalloprotease</fullName>
    </submittedName>
</protein>
<feature type="transmembrane region" description="Helical" evidence="2">
    <location>
        <begin position="238"/>
        <end position="255"/>
    </location>
</feature>
<feature type="transmembrane region" description="Helical" evidence="2">
    <location>
        <begin position="319"/>
        <end position="340"/>
    </location>
</feature>
<dbReference type="InterPro" id="IPR003675">
    <property type="entry name" value="Rce1/LyrA-like_dom"/>
</dbReference>
<keyword evidence="2" id="KW-0812">Transmembrane</keyword>
<feature type="transmembrane region" description="Helical" evidence="2">
    <location>
        <begin position="261"/>
        <end position="279"/>
    </location>
</feature>
<name>A0A846TUA8_9MICC</name>
<feature type="domain" description="CAAX prenyl protease 2/Lysostaphin resistance protein A-like" evidence="3">
    <location>
        <begin position="206"/>
        <end position="297"/>
    </location>
</feature>
<comment type="caution">
    <text evidence="4">The sequence shown here is derived from an EMBL/GenBank/DDBJ whole genome shotgun (WGS) entry which is preliminary data.</text>
</comment>
<dbReference type="GO" id="GO:0080120">
    <property type="term" value="P:CAAX-box protein maturation"/>
    <property type="evidence" value="ECO:0007669"/>
    <property type="project" value="UniProtKB-ARBA"/>
</dbReference>
<feature type="region of interest" description="Disordered" evidence="1">
    <location>
        <begin position="389"/>
        <end position="435"/>
    </location>
</feature>
<evidence type="ECO:0000313" key="4">
    <source>
        <dbReference type="EMBL" id="NKE09334.1"/>
    </source>
</evidence>
<sequence length="517" mass="55189">MTLQTGPFPQATAPSQSWGAGPGAAPVGVPQLPPLNPQTGLPTGAQYRDLAYHRLALSDPKHRRWSPLAEGGALLVGVVVASIAFFIVGALIAVVVGGQNFLTDVSTGDMAQMDMTNPWLLLFLFGSVAIWLPIALLTRWLLRPRPVGLIWSVTGRIRWKWLLATMGLATAVFVVIYGAATLLQMALTSGDPAADVVLAERHPLWWLTLVFAFLVVPIQCTAEEVVFRGYLAQSIGRWLKNPAWAILLPAPLFMLGHMYDVWGQLSVLWMAVITGFLTWRTGGLEAAISLHVVNNMVATLLAVAWPVQPATAEDASVGVFGFGVIFVIETVYALIVLLLIKRGRIAVTRRAVVWPKKDQDAWYHQVRAAYAAQAAQFGPFGVAPQTQGAVGQGYPQMPGGHQFTASPRFATGQPSNTGQPSSAAHQLPGNSAPESANLVPVVIPASMAYAQPHQINPDGSLRLVPADGLIAYAAPETELIPGSDPPVHAHPVVWMARAEPASGGQQATSGTQQGEQL</sequence>
<keyword evidence="2" id="KW-1133">Transmembrane helix</keyword>
<gene>
    <name evidence="4" type="ORF">GTW58_05135</name>
</gene>
<reference evidence="4 5" key="1">
    <citation type="submission" date="2020-02" db="EMBL/GenBank/DDBJ databases">
        <authorList>
            <person name="Sun Q."/>
        </authorList>
    </citation>
    <scope>NUCLEOTIDE SEQUENCE [LARGE SCALE GENOMIC DNA]</scope>
    <source>
        <strain evidence="4 5">YIM 13062</strain>
    </source>
</reference>
<dbReference type="GO" id="GO:0006508">
    <property type="term" value="P:proteolysis"/>
    <property type="evidence" value="ECO:0007669"/>
    <property type="project" value="UniProtKB-KW"/>
</dbReference>
<dbReference type="PANTHER" id="PTHR36435">
    <property type="entry name" value="SLR1288 PROTEIN"/>
    <property type="match status" value="1"/>
</dbReference>
<dbReference type="GO" id="GO:0004175">
    <property type="term" value="F:endopeptidase activity"/>
    <property type="evidence" value="ECO:0007669"/>
    <property type="project" value="UniProtKB-ARBA"/>
</dbReference>
<evidence type="ECO:0000256" key="1">
    <source>
        <dbReference type="SAM" id="MobiDB-lite"/>
    </source>
</evidence>
<dbReference type="AlphaFoldDB" id="A0A846TUA8"/>
<dbReference type="Pfam" id="PF02517">
    <property type="entry name" value="Rce1-like"/>
    <property type="match status" value="1"/>
</dbReference>
<feature type="transmembrane region" description="Helical" evidence="2">
    <location>
        <begin position="119"/>
        <end position="142"/>
    </location>
</feature>
<keyword evidence="5" id="KW-1185">Reference proteome</keyword>
<keyword evidence="4" id="KW-0482">Metalloprotease</keyword>
<dbReference type="RefSeq" id="WP_119932664.1">
    <property type="nucleotide sequence ID" value="NZ_JAAVUN010000007.1"/>
</dbReference>
<keyword evidence="4" id="KW-0378">Hydrolase</keyword>
<evidence type="ECO:0000313" key="5">
    <source>
        <dbReference type="Proteomes" id="UP000521379"/>
    </source>
</evidence>
<evidence type="ECO:0000259" key="3">
    <source>
        <dbReference type="Pfam" id="PF02517"/>
    </source>
</evidence>
<feature type="compositionally biased region" description="Polar residues" evidence="1">
    <location>
        <begin position="1"/>
        <end position="18"/>
    </location>
</feature>
<feature type="transmembrane region" description="Helical" evidence="2">
    <location>
        <begin position="162"/>
        <end position="184"/>
    </location>
</feature>
<feature type="transmembrane region" description="Helical" evidence="2">
    <location>
        <begin position="286"/>
        <end position="307"/>
    </location>
</feature>
<feature type="compositionally biased region" description="Polar residues" evidence="1">
    <location>
        <begin position="412"/>
        <end position="434"/>
    </location>
</feature>
<dbReference type="GO" id="GO:0008237">
    <property type="term" value="F:metallopeptidase activity"/>
    <property type="evidence" value="ECO:0007669"/>
    <property type="project" value="UniProtKB-KW"/>
</dbReference>
<proteinExistence type="predicted"/>
<dbReference type="InterPro" id="IPR052710">
    <property type="entry name" value="CAAX_protease"/>
</dbReference>
<keyword evidence="4" id="KW-0645">Protease</keyword>
<dbReference type="Proteomes" id="UP000521379">
    <property type="component" value="Unassembled WGS sequence"/>
</dbReference>
<feature type="region of interest" description="Disordered" evidence="1">
    <location>
        <begin position="1"/>
        <end position="35"/>
    </location>
</feature>
<feature type="transmembrane region" description="Helical" evidence="2">
    <location>
        <begin position="204"/>
        <end position="226"/>
    </location>
</feature>
<organism evidence="4 5">
    <name type="scientific">Kocuria subflava</name>
    <dbReference type="NCBI Taxonomy" id="1736139"/>
    <lineage>
        <taxon>Bacteria</taxon>
        <taxon>Bacillati</taxon>
        <taxon>Actinomycetota</taxon>
        <taxon>Actinomycetes</taxon>
        <taxon>Micrococcales</taxon>
        <taxon>Micrococcaceae</taxon>
        <taxon>Kocuria</taxon>
    </lineage>
</organism>